<dbReference type="PANTHER" id="PTHR40765">
    <property type="entry name" value="ESX-2 SECRETION SYSTEM ATPASE ECCB2"/>
    <property type="match status" value="1"/>
</dbReference>
<keyword evidence="9 11" id="KW-0472">Membrane</keyword>
<keyword evidence="4 11" id="KW-0812">Transmembrane</keyword>
<accession>A0A6I8M4J9</accession>
<dbReference type="PANTHER" id="PTHR40765:SF2">
    <property type="entry name" value="ESX-2 SECRETION SYSTEM ATPASE ECCB2"/>
    <property type="match status" value="1"/>
</dbReference>
<keyword evidence="5" id="KW-0547">Nucleotide-binding</keyword>
<dbReference type="InterPro" id="IPR007795">
    <property type="entry name" value="T7SS_EccB"/>
</dbReference>
<keyword evidence="13" id="KW-1185">Reference proteome</keyword>
<keyword evidence="7" id="KW-0067">ATP-binding</keyword>
<dbReference type="NCBIfam" id="TIGR03919">
    <property type="entry name" value="T7SS_EccB"/>
    <property type="match status" value="1"/>
</dbReference>
<comment type="subcellular location">
    <subcellularLocation>
        <location evidence="1">Cell membrane</location>
        <topology evidence="1">Single-pass membrane protein</topology>
    </subcellularLocation>
</comment>
<dbReference type="Proteomes" id="UP000399805">
    <property type="component" value="Unassembled WGS sequence"/>
</dbReference>
<reference evidence="12 13" key="1">
    <citation type="submission" date="2019-09" db="EMBL/GenBank/DDBJ databases">
        <authorList>
            <person name="Leyn A S."/>
        </authorList>
    </citation>
    <scope>NUCLEOTIDE SEQUENCE [LARGE SCALE GENOMIC DNA]</scope>
    <source>
        <strain evidence="12">AA231_1</strain>
    </source>
</reference>
<evidence type="ECO:0000256" key="1">
    <source>
        <dbReference type="ARBA" id="ARBA00004162"/>
    </source>
</evidence>
<gene>
    <name evidence="12" type="ORF">AA23TX_09111</name>
</gene>
<dbReference type="AlphaFoldDB" id="A0A6I8M4J9"/>
<dbReference type="InterPro" id="IPR042485">
    <property type="entry name" value="T7SS_EccB_R3"/>
</dbReference>
<evidence type="ECO:0000256" key="9">
    <source>
        <dbReference type="ARBA" id="ARBA00023136"/>
    </source>
</evidence>
<dbReference type="Gene3D" id="3.30.2390.20">
    <property type="entry name" value="Type VII secretion system EccB, repeat 1 domain"/>
    <property type="match status" value="1"/>
</dbReference>
<name>A0A6I8M4J9_9PSEU</name>
<proteinExistence type="inferred from homology"/>
<evidence type="ECO:0000256" key="10">
    <source>
        <dbReference type="SAM" id="MobiDB-lite"/>
    </source>
</evidence>
<evidence type="ECO:0000256" key="2">
    <source>
        <dbReference type="ARBA" id="ARBA00008149"/>
    </source>
</evidence>
<evidence type="ECO:0000256" key="11">
    <source>
        <dbReference type="SAM" id="Phobius"/>
    </source>
</evidence>
<feature type="compositionally biased region" description="Low complexity" evidence="10">
    <location>
        <begin position="123"/>
        <end position="136"/>
    </location>
</feature>
<evidence type="ECO:0000256" key="3">
    <source>
        <dbReference type="ARBA" id="ARBA00022475"/>
    </source>
</evidence>
<evidence type="ECO:0000313" key="13">
    <source>
        <dbReference type="Proteomes" id="UP000399805"/>
    </source>
</evidence>
<dbReference type="RefSeq" id="WP_155548886.1">
    <property type="nucleotide sequence ID" value="NZ_CABVGP010000003.1"/>
</dbReference>
<sequence>MPSTPTTKSQVQAYKFVLRRMQSALVRRDAVMLHDPMRTHTRATIVGVVLGALGMIVFVVWGLLSPAPSVPEAGGIVIGEQSGTVYVVMGNPKTLVPTFNLASARLLLLAQQKNSSTGNNPGAAPAAAPAPASPAAVKNPTVVSDEQLKDIPRGKLTGIPDGPQLIPTDSQRITPNWAVCDQVLLDPTQPNPDIGKTETSVFGGVAPSALGTELGEKEALLAAADNGKTYLIYRLPSTQNRPNANTVRAEIDTSDSHNAVSTALQLLNQKPRKITQGLLNAIPEVPRLTPPVIADGAPPADLDGLAAGDVFSTQPTGEQPQYWAITTAGIQQVSQAVADVMRVAKHGSASELRTLGLDKLSGIRVLRAGDPDYIQVDDFPRSVPTVLDATKNSAVACLGWSVVGEGDNRDGHTSVYIDTLLPGQNSHGAKFATTKVTTPGPNRVPINGFYLQPGFGAVVQSATGKASFGKGAIQLISDRGIRYSVPDAATADAIGLNNRQPAPESIIGLLPTGASLNTQDVLKQFDSVPIDPNAGTFPVATPQAGG</sequence>
<evidence type="ECO:0000313" key="12">
    <source>
        <dbReference type="EMBL" id="VVJ24237.1"/>
    </source>
</evidence>
<keyword evidence="8 11" id="KW-1133">Transmembrane helix</keyword>
<feature type="region of interest" description="Disordered" evidence="10">
    <location>
        <begin position="114"/>
        <end position="139"/>
    </location>
</feature>
<dbReference type="Pfam" id="PF05108">
    <property type="entry name" value="T7SS_ESX1_EccB"/>
    <property type="match status" value="1"/>
</dbReference>
<dbReference type="GO" id="GO:0016787">
    <property type="term" value="F:hydrolase activity"/>
    <property type="evidence" value="ECO:0007669"/>
    <property type="project" value="UniProtKB-KW"/>
</dbReference>
<organism evidence="12 13">
    <name type="scientific">Amycolatopsis camponoti</name>
    <dbReference type="NCBI Taxonomy" id="2606593"/>
    <lineage>
        <taxon>Bacteria</taxon>
        <taxon>Bacillati</taxon>
        <taxon>Actinomycetota</taxon>
        <taxon>Actinomycetes</taxon>
        <taxon>Pseudonocardiales</taxon>
        <taxon>Pseudonocardiaceae</taxon>
        <taxon>Amycolatopsis</taxon>
    </lineage>
</organism>
<keyword evidence="3" id="KW-1003">Cell membrane</keyword>
<feature type="transmembrane region" description="Helical" evidence="11">
    <location>
        <begin position="43"/>
        <end position="64"/>
    </location>
</feature>
<dbReference type="EMBL" id="CABVGP010000003">
    <property type="protein sequence ID" value="VVJ24237.1"/>
    <property type="molecule type" value="Genomic_DNA"/>
</dbReference>
<evidence type="ECO:0000256" key="7">
    <source>
        <dbReference type="ARBA" id="ARBA00022840"/>
    </source>
</evidence>
<evidence type="ECO:0000256" key="8">
    <source>
        <dbReference type="ARBA" id="ARBA00022989"/>
    </source>
</evidence>
<evidence type="ECO:0000256" key="4">
    <source>
        <dbReference type="ARBA" id="ARBA00022692"/>
    </source>
</evidence>
<dbReference type="GO" id="GO:0005576">
    <property type="term" value="C:extracellular region"/>
    <property type="evidence" value="ECO:0007669"/>
    <property type="project" value="TreeGrafter"/>
</dbReference>
<comment type="similarity">
    <text evidence="2">Belongs to the EccB family.</text>
</comment>
<evidence type="ECO:0000256" key="5">
    <source>
        <dbReference type="ARBA" id="ARBA00022741"/>
    </source>
</evidence>
<evidence type="ECO:0000256" key="6">
    <source>
        <dbReference type="ARBA" id="ARBA00022801"/>
    </source>
</evidence>
<dbReference type="Gene3D" id="2.40.50.910">
    <property type="entry name" value="Type VII secretion system EccB, repeat 3 domain"/>
    <property type="match status" value="1"/>
</dbReference>
<dbReference type="GO" id="GO:0005524">
    <property type="term" value="F:ATP binding"/>
    <property type="evidence" value="ECO:0007669"/>
    <property type="project" value="UniProtKB-KW"/>
</dbReference>
<dbReference type="InterPro" id="IPR044857">
    <property type="entry name" value="T7SS_EccB_R1"/>
</dbReference>
<dbReference type="GO" id="GO:0005886">
    <property type="term" value="C:plasma membrane"/>
    <property type="evidence" value="ECO:0007669"/>
    <property type="project" value="UniProtKB-SubCell"/>
</dbReference>
<protein>
    <submittedName>
        <fullName evidence="12">Membrane protein EccB-like</fullName>
    </submittedName>
</protein>
<keyword evidence="6" id="KW-0378">Hydrolase</keyword>